<evidence type="ECO:0000313" key="2">
    <source>
        <dbReference type="Proteomes" id="UP001337305"/>
    </source>
</evidence>
<evidence type="ECO:0000313" key="1">
    <source>
        <dbReference type="EMBL" id="MEF3835022.1"/>
    </source>
</evidence>
<dbReference type="RefSeq" id="WP_303307325.1">
    <property type="nucleotide sequence ID" value="NZ_JAODOP010000004.1"/>
</dbReference>
<reference evidence="1 2" key="1">
    <citation type="submission" date="2022-09" db="EMBL/GenBank/DDBJ databases">
        <title>Genome sequencing of Flavivirga sp. MEBiC05379.</title>
        <authorList>
            <person name="Oh H.-M."/>
            <person name="Kwon K.K."/>
            <person name="Park M.J."/>
            <person name="Yang S.-H."/>
        </authorList>
    </citation>
    <scope>NUCLEOTIDE SEQUENCE [LARGE SCALE GENOMIC DNA]</scope>
    <source>
        <strain evidence="1 2">MEBiC05379</strain>
    </source>
</reference>
<dbReference type="SUPFAM" id="SSF48239">
    <property type="entry name" value="Terpenoid cyclases/Protein prenyltransferases"/>
    <property type="match status" value="1"/>
</dbReference>
<dbReference type="EMBL" id="JAODOP010000004">
    <property type="protein sequence ID" value="MEF3835022.1"/>
    <property type="molecule type" value="Genomic_DNA"/>
</dbReference>
<name>A0ABU7XWB8_9FLAO</name>
<dbReference type="Proteomes" id="UP001337305">
    <property type="component" value="Unassembled WGS sequence"/>
</dbReference>
<comment type="caution">
    <text evidence="1">The sequence shown here is derived from an EMBL/GenBank/DDBJ whole genome shotgun (WGS) entry which is preliminary data.</text>
</comment>
<gene>
    <name evidence="1" type="ORF">N1F79_17955</name>
</gene>
<proteinExistence type="predicted"/>
<keyword evidence="2" id="KW-1185">Reference proteome</keyword>
<protein>
    <submittedName>
        <fullName evidence="1">Uncharacterized protein</fullName>
    </submittedName>
</protein>
<sequence>MITKQIITWLLEGDVSIQYQTYRDLLSKDHKSLQNRIEKEGFGLAFLSKRHKNGYWGRGFYQPKWASTHYTLLDLRNLCISPKNKPIKESIDKILNECKSGDGGIYPNSKKSDVCVNGMFLNYASYFKAEESQLKSVIDSLLLEIMADGGFNCRLNRSGAIHSSLHSTLSVLEGCSEYENNGYRYRLEDVKKAIQLAKEFILIHQLFLSDMTGKIIDKRFLQLSYPRRWRYDVLSALDYFQYSKTAWDERMQSAIEIMLKKRNKNGVWNVQAKHSGETHFDMEKAGQPSRWNTLRVLRVLKHFRIDI</sequence>
<dbReference type="InterPro" id="IPR008930">
    <property type="entry name" value="Terpenoid_cyclase/PrenylTrfase"/>
</dbReference>
<organism evidence="1 2">
    <name type="scientific">Flavivirga spongiicola</name>
    <dbReference type="NCBI Taxonomy" id="421621"/>
    <lineage>
        <taxon>Bacteria</taxon>
        <taxon>Pseudomonadati</taxon>
        <taxon>Bacteroidota</taxon>
        <taxon>Flavobacteriia</taxon>
        <taxon>Flavobacteriales</taxon>
        <taxon>Flavobacteriaceae</taxon>
        <taxon>Flavivirga</taxon>
    </lineage>
</organism>
<accession>A0ABU7XWB8</accession>